<protein>
    <submittedName>
        <fullName evidence="1">Uncharacterized protein</fullName>
    </submittedName>
</protein>
<evidence type="ECO:0000313" key="1">
    <source>
        <dbReference type="EMBL" id="JAE11724.1"/>
    </source>
</evidence>
<reference evidence="1" key="2">
    <citation type="journal article" date="2015" name="Data Brief">
        <title>Shoot transcriptome of the giant reed, Arundo donax.</title>
        <authorList>
            <person name="Barrero R.A."/>
            <person name="Guerrero F.D."/>
            <person name="Moolhuijzen P."/>
            <person name="Goolsby J.A."/>
            <person name="Tidwell J."/>
            <person name="Bellgard S.E."/>
            <person name="Bellgard M.I."/>
        </authorList>
    </citation>
    <scope>NUCLEOTIDE SEQUENCE</scope>
    <source>
        <tissue evidence="1">Shoot tissue taken approximately 20 cm above the soil surface</tissue>
    </source>
</reference>
<dbReference type="AlphaFoldDB" id="A0A0A9FKH4"/>
<dbReference type="EMBL" id="GBRH01186172">
    <property type="protein sequence ID" value="JAE11724.1"/>
    <property type="molecule type" value="Transcribed_RNA"/>
</dbReference>
<organism evidence="1">
    <name type="scientific">Arundo donax</name>
    <name type="common">Giant reed</name>
    <name type="synonym">Donax arundinaceus</name>
    <dbReference type="NCBI Taxonomy" id="35708"/>
    <lineage>
        <taxon>Eukaryota</taxon>
        <taxon>Viridiplantae</taxon>
        <taxon>Streptophyta</taxon>
        <taxon>Embryophyta</taxon>
        <taxon>Tracheophyta</taxon>
        <taxon>Spermatophyta</taxon>
        <taxon>Magnoliopsida</taxon>
        <taxon>Liliopsida</taxon>
        <taxon>Poales</taxon>
        <taxon>Poaceae</taxon>
        <taxon>PACMAD clade</taxon>
        <taxon>Arundinoideae</taxon>
        <taxon>Arundineae</taxon>
        <taxon>Arundo</taxon>
    </lineage>
</organism>
<reference evidence="1" key="1">
    <citation type="submission" date="2014-09" db="EMBL/GenBank/DDBJ databases">
        <authorList>
            <person name="Magalhaes I.L.F."/>
            <person name="Oliveira U."/>
            <person name="Santos F.R."/>
            <person name="Vidigal T.H.D.A."/>
            <person name="Brescovit A.D."/>
            <person name="Santos A.J."/>
        </authorList>
    </citation>
    <scope>NUCLEOTIDE SEQUENCE</scope>
    <source>
        <tissue evidence="1">Shoot tissue taken approximately 20 cm above the soil surface</tissue>
    </source>
</reference>
<sequence length="48" mass="5313">MGMCVGMCARCACVSRCELRVRTDTTVVLSSRDFKKNPTSRDVAVMDL</sequence>
<accession>A0A0A9FKH4</accession>
<name>A0A0A9FKH4_ARUDO</name>
<proteinExistence type="predicted"/>